<keyword evidence="5" id="KW-0238">DNA-binding</keyword>
<evidence type="ECO:0000313" key="10">
    <source>
        <dbReference type="EMBL" id="QHT19636.1"/>
    </source>
</evidence>
<dbReference type="InterPro" id="IPR013497">
    <property type="entry name" value="Topo_IA_cen"/>
</dbReference>
<dbReference type="Pfam" id="PF13368">
    <property type="entry name" value="Toprim_C_rpt"/>
    <property type="match status" value="1"/>
</dbReference>
<dbReference type="Gene3D" id="3.40.50.140">
    <property type="match status" value="1"/>
</dbReference>
<dbReference type="InterPro" id="IPR000380">
    <property type="entry name" value="Topo_IA"/>
</dbReference>
<dbReference type="GO" id="GO:0003917">
    <property type="term" value="F:DNA topoisomerase type I (single strand cut, ATP-independent) activity"/>
    <property type="evidence" value="ECO:0007669"/>
    <property type="project" value="UniProtKB-EC"/>
</dbReference>
<evidence type="ECO:0000256" key="4">
    <source>
        <dbReference type="ARBA" id="ARBA00023029"/>
    </source>
</evidence>
<organism evidence="10">
    <name type="scientific">viral metagenome</name>
    <dbReference type="NCBI Taxonomy" id="1070528"/>
    <lineage>
        <taxon>unclassified sequences</taxon>
        <taxon>metagenomes</taxon>
        <taxon>organismal metagenomes</taxon>
    </lineage>
</organism>
<comment type="similarity">
    <text evidence="2">Belongs to the type IA topoisomerase family.</text>
</comment>
<dbReference type="InterPro" id="IPR025589">
    <property type="entry name" value="Toprim_C_rpt"/>
</dbReference>
<dbReference type="PROSITE" id="PS52039">
    <property type="entry name" value="TOPO_IA_2"/>
    <property type="match status" value="1"/>
</dbReference>
<feature type="compositionally biased region" description="Basic and acidic residues" evidence="7">
    <location>
        <begin position="333"/>
        <end position="354"/>
    </location>
</feature>
<evidence type="ECO:0000256" key="3">
    <source>
        <dbReference type="ARBA" id="ARBA00012891"/>
    </source>
</evidence>
<dbReference type="EC" id="5.6.2.1" evidence="3"/>
<dbReference type="InterPro" id="IPR006171">
    <property type="entry name" value="TOPRIM_dom"/>
</dbReference>
<comment type="catalytic activity">
    <reaction evidence="1">
        <text>ATP-independent breakage of single-stranded DNA, followed by passage and rejoining.</text>
        <dbReference type="EC" id="5.6.2.1"/>
    </reaction>
</comment>
<protein>
    <recommendedName>
        <fullName evidence="3">DNA topoisomerase</fullName>
        <ecNumber evidence="3">5.6.2.1</ecNumber>
    </recommendedName>
</protein>
<feature type="region of interest" description="Disordered" evidence="7">
    <location>
        <begin position="333"/>
        <end position="366"/>
    </location>
</feature>
<keyword evidence="4" id="KW-0799">Topoisomerase</keyword>
<dbReference type="SUPFAM" id="SSF56712">
    <property type="entry name" value="Prokaryotic type I DNA topoisomerase"/>
    <property type="match status" value="1"/>
</dbReference>
<dbReference type="InterPro" id="IPR013825">
    <property type="entry name" value="Topo_IA_cen_sub2"/>
</dbReference>
<dbReference type="InterPro" id="IPR023405">
    <property type="entry name" value="Topo_IA_core_domain"/>
</dbReference>
<dbReference type="InterPro" id="IPR013824">
    <property type="entry name" value="Topo_IA_cen_sub1"/>
</dbReference>
<dbReference type="Gene3D" id="2.70.20.10">
    <property type="entry name" value="Topoisomerase I, domain 3"/>
    <property type="match status" value="1"/>
</dbReference>
<feature type="domain" description="Toprim" evidence="8">
    <location>
        <begin position="10"/>
        <end position="121"/>
    </location>
</feature>
<keyword evidence="6" id="KW-0413">Isomerase</keyword>
<dbReference type="InterPro" id="IPR003601">
    <property type="entry name" value="Topo_IA_2"/>
</dbReference>
<dbReference type="AlphaFoldDB" id="A0A6C0DRR4"/>
<dbReference type="SMART" id="SM00437">
    <property type="entry name" value="TOP1Ac"/>
    <property type="match status" value="1"/>
</dbReference>
<dbReference type="GO" id="GO:0006265">
    <property type="term" value="P:DNA topological change"/>
    <property type="evidence" value="ECO:0007669"/>
    <property type="project" value="InterPro"/>
</dbReference>
<dbReference type="SMART" id="SM00493">
    <property type="entry name" value="TOPRIM"/>
    <property type="match status" value="1"/>
</dbReference>
<sequence length="796" mass="92288">MPKKYAKTTTTLVIVESPAKCKKIEEYLGPGYKCVASFGHLRELNSLKNIDIANNFQPKYTDIDNPIKIKRITQLKGEISSADDVILATDDDREGEAIAWHICDMFNLNVERTKRIVFHEITEAAIQNAIKNPRTINMNIVHAQQARQILDLLVGFKVSPILWNYIAKNADNSLSAGRCQTPALRLIYDNQKEINENPGVKKYNTTGYFTNQCIPFELSKKYENENELIDFLEASADFKHIYSCTNPAKVFKSQPEPFTTSKLQQASSNDLHISPKETMKICQTLYEGGYITYMRTDSKTYSKDFIDKTKKYIETTYDANYINKEIDYLTTGEKDEREVSSKKKKKTEKDKPVTQDKPAPQEAHEAIRPTNISLKDLPEKMESREKRLYKLIWENTLESCMEKASFYSITANITASLDNKYLYTTEIVDFPGWKIVKKKYDSENKEYHYLLTIKQNYEIPYKKIQCKLTLSNTKMHYTEAKLVQLLEENGIGRPSTFSMLVDKIQERGYVKKDDVKGVRKRCSDYELENNEIFEIETEREFGNEKNKLIIQQVGTIVSEFLDKNFQNLFNYEYTKEMENDLDKIAKGEKIWHTICAECLSQIDNLINLLKETGEKKHEIKIDEHHVYTIGKFGPVIKCSEEGIEGIFFKPVKKDIDLEKLKAGEYKLEDIIAENKSSTDRILGQHEGEDVILKDGKFGLYITWGKNNKSLKCFGNRPIENISFEDIVKILEKEGNLLREVSPNISIRNGKFGAYIFYKTTKMKKPQFYQLNGFTNDIKLCDVNTIKEWIEEKYKIR</sequence>
<dbReference type="GO" id="GO:0003677">
    <property type="term" value="F:DNA binding"/>
    <property type="evidence" value="ECO:0007669"/>
    <property type="project" value="UniProtKB-KW"/>
</dbReference>
<dbReference type="InterPro" id="IPR023406">
    <property type="entry name" value="Topo_IA_AS"/>
</dbReference>
<dbReference type="PRINTS" id="PR00417">
    <property type="entry name" value="PRTPISMRASEI"/>
</dbReference>
<dbReference type="EMBL" id="MN739668">
    <property type="protein sequence ID" value="QHT19636.1"/>
    <property type="molecule type" value="Genomic_DNA"/>
</dbReference>
<dbReference type="PANTHER" id="PTHR42785:SF1">
    <property type="entry name" value="DNA TOPOISOMERASE"/>
    <property type="match status" value="1"/>
</dbReference>
<dbReference type="Pfam" id="PF01131">
    <property type="entry name" value="Topoisom_bac"/>
    <property type="match status" value="1"/>
</dbReference>
<dbReference type="InterPro" id="IPR003602">
    <property type="entry name" value="Topo_IA_DNA-bd_dom"/>
</dbReference>
<name>A0A6C0DRR4_9ZZZZ</name>
<dbReference type="Pfam" id="PF01751">
    <property type="entry name" value="Toprim"/>
    <property type="match status" value="1"/>
</dbReference>
<evidence type="ECO:0000256" key="5">
    <source>
        <dbReference type="ARBA" id="ARBA00023125"/>
    </source>
</evidence>
<evidence type="ECO:0000256" key="1">
    <source>
        <dbReference type="ARBA" id="ARBA00000213"/>
    </source>
</evidence>
<evidence type="ECO:0000259" key="8">
    <source>
        <dbReference type="PROSITE" id="PS50880"/>
    </source>
</evidence>
<feature type="domain" description="Topo IA-type catalytic" evidence="9">
    <location>
        <begin position="137"/>
        <end position="606"/>
    </location>
</feature>
<dbReference type="SMART" id="SM00436">
    <property type="entry name" value="TOP1Bc"/>
    <property type="match status" value="1"/>
</dbReference>
<evidence type="ECO:0000259" key="9">
    <source>
        <dbReference type="PROSITE" id="PS52039"/>
    </source>
</evidence>
<evidence type="ECO:0000256" key="7">
    <source>
        <dbReference type="SAM" id="MobiDB-lite"/>
    </source>
</evidence>
<dbReference type="Gene3D" id="1.10.460.10">
    <property type="entry name" value="Topoisomerase I, domain 2"/>
    <property type="match status" value="2"/>
</dbReference>
<dbReference type="InterPro" id="IPR013826">
    <property type="entry name" value="Topo_IA_cen_sub3"/>
</dbReference>
<evidence type="ECO:0000256" key="6">
    <source>
        <dbReference type="ARBA" id="ARBA00023235"/>
    </source>
</evidence>
<evidence type="ECO:0000256" key="2">
    <source>
        <dbReference type="ARBA" id="ARBA00009446"/>
    </source>
</evidence>
<accession>A0A6C0DRR4</accession>
<dbReference type="CDD" id="cd00186">
    <property type="entry name" value="TOP1Ac"/>
    <property type="match status" value="1"/>
</dbReference>
<dbReference type="Gene3D" id="1.10.290.10">
    <property type="entry name" value="Topoisomerase I, domain 4"/>
    <property type="match status" value="1"/>
</dbReference>
<dbReference type="PANTHER" id="PTHR42785">
    <property type="entry name" value="DNA TOPOISOMERASE, TYPE IA, CORE"/>
    <property type="match status" value="1"/>
</dbReference>
<dbReference type="PROSITE" id="PS00396">
    <property type="entry name" value="TOPO_IA_1"/>
    <property type="match status" value="1"/>
</dbReference>
<proteinExistence type="inferred from homology"/>
<reference evidence="10" key="1">
    <citation type="journal article" date="2020" name="Nature">
        <title>Giant virus diversity and host interactions through global metagenomics.</title>
        <authorList>
            <person name="Schulz F."/>
            <person name="Roux S."/>
            <person name="Paez-Espino D."/>
            <person name="Jungbluth S."/>
            <person name="Walsh D.A."/>
            <person name="Denef V.J."/>
            <person name="McMahon K.D."/>
            <person name="Konstantinidis K.T."/>
            <person name="Eloe-Fadrosh E.A."/>
            <person name="Kyrpides N.C."/>
            <person name="Woyke T."/>
        </authorList>
    </citation>
    <scope>NUCLEOTIDE SEQUENCE</scope>
    <source>
        <strain evidence="10">GVMAG-M-3300023174-5</strain>
    </source>
</reference>
<dbReference type="PROSITE" id="PS50880">
    <property type="entry name" value="TOPRIM"/>
    <property type="match status" value="1"/>
</dbReference>